<gene>
    <name evidence="6" type="ORF">BI347_17515</name>
</gene>
<evidence type="ECO:0000256" key="2">
    <source>
        <dbReference type="ARBA" id="ARBA00034247"/>
    </source>
</evidence>
<dbReference type="AlphaFoldDB" id="A0A1S1WWG2"/>
<dbReference type="SMART" id="SM00448">
    <property type="entry name" value="REC"/>
    <property type="match status" value="1"/>
</dbReference>
<dbReference type="GO" id="GO:0052621">
    <property type="term" value="F:diguanylate cyclase activity"/>
    <property type="evidence" value="ECO:0007669"/>
    <property type="project" value="UniProtKB-EC"/>
</dbReference>
<dbReference type="PANTHER" id="PTHR45138:SF9">
    <property type="entry name" value="DIGUANYLATE CYCLASE DGCM-RELATED"/>
    <property type="match status" value="1"/>
</dbReference>
<keyword evidence="3" id="KW-0597">Phosphoprotein</keyword>
<dbReference type="Pfam" id="PF00072">
    <property type="entry name" value="Response_reg"/>
    <property type="match status" value="1"/>
</dbReference>
<dbReference type="Pfam" id="PF00990">
    <property type="entry name" value="GGDEF"/>
    <property type="match status" value="1"/>
</dbReference>
<feature type="modified residue" description="4-aspartylphosphate" evidence="3">
    <location>
        <position position="65"/>
    </location>
</feature>
<dbReference type="SUPFAM" id="SSF52172">
    <property type="entry name" value="CheY-like"/>
    <property type="match status" value="1"/>
</dbReference>
<name>A0A1S1WWG2_9NEIS</name>
<dbReference type="Proteomes" id="UP000180088">
    <property type="component" value="Unassembled WGS sequence"/>
</dbReference>
<feature type="domain" description="Response regulatory" evidence="4">
    <location>
        <begin position="17"/>
        <end position="132"/>
    </location>
</feature>
<dbReference type="OrthoDB" id="9813903at2"/>
<dbReference type="InterPro" id="IPR029787">
    <property type="entry name" value="Nucleotide_cyclase"/>
</dbReference>
<dbReference type="InterPro" id="IPR001789">
    <property type="entry name" value="Sig_transdc_resp-reg_receiver"/>
</dbReference>
<protein>
    <recommendedName>
        <fullName evidence="1">diguanylate cyclase</fullName>
        <ecNumber evidence="1">2.7.7.65</ecNumber>
    </recommendedName>
</protein>
<evidence type="ECO:0000256" key="1">
    <source>
        <dbReference type="ARBA" id="ARBA00012528"/>
    </source>
</evidence>
<dbReference type="NCBIfam" id="TIGR00254">
    <property type="entry name" value="GGDEF"/>
    <property type="match status" value="1"/>
</dbReference>
<evidence type="ECO:0000256" key="3">
    <source>
        <dbReference type="PROSITE-ProRule" id="PRU00169"/>
    </source>
</evidence>
<dbReference type="Gene3D" id="3.40.50.2300">
    <property type="match status" value="1"/>
</dbReference>
<dbReference type="InterPro" id="IPR000160">
    <property type="entry name" value="GGDEF_dom"/>
</dbReference>
<comment type="catalytic activity">
    <reaction evidence="2">
        <text>2 GTP = 3',3'-c-di-GMP + 2 diphosphate</text>
        <dbReference type="Rhea" id="RHEA:24898"/>
        <dbReference type="ChEBI" id="CHEBI:33019"/>
        <dbReference type="ChEBI" id="CHEBI:37565"/>
        <dbReference type="ChEBI" id="CHEBI:58805"/>
        <dbReference type="EC" id="2.7.7.65"/>
    </reaction>
</comment>
<dbReference type="EC" id="2.7.7.65" evidence="1"/>
<dbReference type="InterPro" id="IPR011006">
    <property type="entry name" value="CheY-like_superfamily"/>
</dbReference>
<dbReference type="EMBL" id="MKCS01000002">
    <property type="protein sequence ID" value="OHX11467.1"/>
    <property type="molecule type" value="Genomic_DNA"/>
</dbReference>
<organism evidence="6 7">
    <name type="scientific">Chromobacterium sphagni</name>
    <dbReference type="NCBI Taxonomy" id="1903179"/>
    <lineage>
        <taxon>Bacteria</taxon>
        <taxon>Pseudomonadati</taxon>
        <taxon>Pseudomonadota</taxon>
        <taxon>Betaproteobacteria</taxon>
        <taxon>Neisseriales</taxon>
        <taxon>Chromobacteriaceae</taxon>
        <taxon>Chromobacterium</taxon>
    </lineage>
</organism>
<dbReference type="PROSITE" id="PS50887">
    <property type="entry name" value="GGDEF"/>
    <property type="match status" value="1"/>
</dbReference>
<dbReference type="PANTHER" id="PTHR45138">
    <property type="entry name" value="REGULATORY COMPONENTS OF SENSORY TRANSDUCTION SYSTEM"/>
    <property type="match status" value="1"/>
</dbReference>
<accession>A0A1S1WWG2</accession>
<dbReference type="RefSeq" id="WP_071116582.1">
    <property type="nucleotide sequence ID" value="NZ_MKCS01000002.1"/>
</dbReference>
<comment type="caution">
    <text evidence="6">The sequence shown here is derived from an EMBL/GenBank/DDBJ whole genome shotgun (WGS) entry which is preliminary data.</text>
</comment>
<dbReference type="GO" id="GO:0000160">
    <property type="term" value="P:phosphorelay signal transduction system"/>
    <property type="evidence" value="ECO:0007669"/>
    <property type="project" value="InterPro"/>
</dbReference>
<dbReference type="GO" id="GO:0043709">
    <property type="term" value="P:cell adhesion involved in single-species biofilm formation"/>
    <property type="evidence" value="ECO:0007669"/>
    <property type="project" value="TreeGrafter"/>
</dbReference>
<evidence type="ECO:0000313" key="7">
    <source>
        <dbReference type="Proteomes" id="UP000180088"/>
    </source>
</evidence>
<reference evidence="6 7" key="1">
    <citation type="submission" date="2016-09" db="EMBL/GenBank/DDBJ databases">
        <title>Chromobacterium muskegensis sp. nov., an insecticidal bacterium isolated from Sphagnum bogs.</title>
        <authorList>
            <person name="Sparks M.E."/>
            <person name="Blackburn M.B."/>
            <person name="Gundersen-Rindal D.E."/>
            <person name="Mitchell A."/>
            <person name="Farrar R."/>
            <person name="Kuhar D."/>
        </authorList>
    </citation>
    <scope>NUCLEOTIDE SEQUENCE [LARGE SCALE GENOMIC DNA]</scope>
    <source>
        <strain evidence="6 7">37-2</strain>
    </source>
</reference>
<evidence type="ECO:0000259" key="4">
    <source>
        <dbReference type="PROSITE" id="PS50110"/>
    </source>
</evidence>
<dbReference type="GO" id="GO:1902201">
    <property type="term" value="P:negative regulation of bacterial-type flagellum-dependent cell motility"/>
    <property type="evidence" value="ECO:0007669"/>
    <property type="project" value="TreeGrafter"/>
</dbReference>
<dbReference type="InterPro" id="IPR043128">
    <property type="entry name" value="Rev_trsase/Diguanyl_cyclase"/>
</dbReference>
<dbReference type="SMART" id="SM00267">
    <property type="entry name" value="GGDEF"/>
    <property type="match status" value="1"/>
</dbReference>
<sequence length="313" mass="34880">MNQPPADHHDKLSERPKILVVDDQSVNILLVREIFKHDYGVFMAQDGEQAIAQCQAVMPDLVLLDLVMPGMDGFEVCRRLKADARTRAIPIIFVSAQREEADEVRGFELGAVDYITKPVNQTILRARVRTHLELKRQTDLLSTIALIDGLTGIANRRKFDQDLQVDWLQCARNQQPISLLMLDVDYFKRFNDHYGHQVGDDCLRQVAQAIRQSIRRTIDLAARYGGEEFACVFPDTDANGAAYLAQNILSAIRGLAIPHTASEADSVVTVSIGIATAMARPSDSPQALVENADRQLYEAKRGGRARICAAELE</sequence>
<dbReference type="InterPro" id="IPR050469">
    <property type="entry name" value="Diguanylate_Cyclase"/>
</dbReference>
<dbReference type="STRING" id="1903179.BI347_17515"/>
<dbReference type="SUPFAM" id="SSF55073">
    <property type="entry name" value="Nucleotide cyclase"/>
    <property type="match status" value="1"/>
</dbReference>
<dbReference type="CDD" id="cd19920">
    <property type="entry name" value="REC_PA4781-like"/>
    <property type="match status" value="1"/>
</dbReference>
<dbReference type="PROSITE" id="PS50110">
    <property type="entry name" value="RESPONSE_REGULATORY"/>
    <property type="match status" value="1"/>
</dbReference>
<dbReference type="Gene3D" id="3.30.70.270">
    <property type="match status" value="1"/>
</dbReference>
<dbReference type="CDD" id="cd01949">
    <property type="entry name" value="GGDEF"/>
    <property type="match status" value="1"/>
</dbReference>
<dbReference type="FunFam" id="3.30.70.270:FF:000001">
    <property type="entry name" value="Diguanylate cyclase domain protein"/>
    <property type="match status" value="1"/>
</dbReference>
<dbReference type="GO" id="GO:0005886">
    <property type="term" value="C:plasma membrane"/>
    <property type="evidence" value="ECO:0007669"/>
    <property type="project" value="TreeGrafter"/>
</dbReference>
<evidence type="ECO:0000259" key="5">
    <source>
        <dbReference type="PROSITE" id="PS50887"/>
    </source>
</evidence>
<evidence type="ECO:0000313" key="6">
    <source>
        <dbReference type="EMBL" id="OHX11467.1"/>
    </source>
</evidence>
<feature type="domain" description="GGDEF" evidence="5">
    <location>
        <begin position="175"/>
        <end position="312"/>
    </location>
</feature>
<proteinExistence type="predicted"/>